<proteinExistence type="predicted"/>
<evidence type="ECO:0000313" key="2">
    <source>
        <dbReference type="Proteomes" id="UP001198901"/>
    </source>
</evidence>
<dbReference type="Proteomes" id="UP001198901">
    <property type="component" value="Unassembled WGS sequence"/>
</dbReference>
<accession>A0ABS7XTE7</accession>
<dbReference type="EMBL" id="JAIUJR010000005">
    <property type="protein sequence ID" value="MCA0132749.1"/>
    <property type="molecule type" value="Genomic_DNA"/>
</dbReference>
<reference evidence="2" key="1">
    <citation type="submission" date="2023-07" db="EMBL/GenBank/DDBJ databases">
        <authorList>
            <person name="Yue Y."/>
        </authorList>
    </citation>
    <scope>NUCLEOTIDE SEQUENCE [LARGE SCALE GENOMIC DNA]</scope>
    <source>
        <strain evidence="2">D23</strain>
    </source>
</reference>
<evidence type="ECO:0008006" key="3">
    <source>
        <dbReference type="Google" id="ProtNLM"/>
    </source>
</evidence>
<evidence type="ECO:0000313" key="1">
    <source>
        <dbReference type="EMBL" id="MCA0132749.1"/>
    </source>
</evidence>
<comment type="caution">
    <text evidence="1">The sequence shown here is derived from an EMBL/GenBank/DDBJ whole genome shotgun (WGS) entry which is preliminary data.</text>
</comment>
<sequence>MNRILIISLVLLVGFVSCKNAEKAVDKLKMAENYFEALNASNSSKMKDVLADSLIITIPKYEYEVRYSKKDYLSNWLKWDSVFEPTYEVLEMNLHNGSVKAKVSKSDKRIFFFMQKPFLTNYSIRFENNKIIAVEEEALNFDEATWERNRTELLNWNKAHHPKLNLDHYINEQTASGGMKLLKAIEFYKNKE</sequence>
<gene>
    <name evidence="1" type="ORF">LBU54_09150</name>
</gene>
<name>A0ABS7XTE7_9FLAO</name>
<dbReference type="PROSITE" id="PS51257">
    <property type="entry name" value="PROKAR_LIPOPROTEIN"/>
    <property type="match status" value="1"/>
</dbReference>
<protein>
    <recommendedName>
        <fullName evidence="3">Lipoprotein</fullName>
    </recommendedName>
</protein>
<organism evidence="1 2">
    <name type="scientific">Winogradskyella alexanderae</name>
    <dbReference type="NCBI Taxonomy" id="2877123"/>
    <lineage>
        <taxon>Bacteria</taxon>
        <taxon>Pseudomonadati</taxon>
        <taxon>Bacteroidota</taxon>
        <taxon>Flavobacteriia</taxon>
        <taxon>Flavobacteriales</taxon>
        <taxon>Flavobacteriaceae</taxon>
        <taxon>Winogradskyella</taxon>
    </lineage>
</organism>
<keyword evidence="2" id="KW-1185">Reference proteome</keyword>
<dbReference type="RefSeq" id="WP_224528563.1">
    <property type="nucleotide sequence ID" value="NZ_JAIUJR010000005.1"/>
</dbReference>